<dbReference type="InterPro" id="IPR051586">
    <property type="entry name" value="PKC-binding_NELL"/>
</dbReference>
<dbReference type="AlphaFoldDB" id="A0A3N0YA07"/>
<feature type="disulfide bond" evidence="6">
    <location>
        <begin position="75"/>
        <end position="92"/>
    </location>
</feature>
<evidence type="ECO:0000256" key="2">
    <source>
        <dbReference type="ARBA" id="ARBA00022729"/>
    </source>
</evidence>
<dbReference type="InterPro" id="IPR009030">
    <property type="entry name" value="Growth_fac_rcpt_cys_sf"/>
</dbReference>
<keyword evidence="5" id="KW-0325">Glycoprotein</keyword>
<dbReference type="SUPFAM" id="SSF57184">
    <property type="entry name" value="Growth factor receptor domain"/>
    <property type="match status" value="1"/>
</dbReference>
<dbReference type="PROSITE" id="PS00010">
    <property type="entry name" value="ASX_HYDROXYL"/>
    <property type="match status" value="3"/>
</dbReference>
<evidence type="ECO:0000313" key="9">
    <source>
        <dbReference type="EMBL" id="ROL43052.1"/>
    </source>
</evidence>
<evidence type="ECO:0000256" key="6">
    <source>
        <dbReference type="PROSITE-ProRule" id="PRU00076"/>
    </source>
</evidence>
<keyword evidence="10" id="KW-1185">Reference proteome</keyword>
<dbReference type="SMART" id="SM00179">
    <property type="entry name" value="EGF_CA"/>
    <property type="match status" value="3"/>
</dbReference>
<dbReference type="GO" id="GO:0005509">
    <property type="term" value="F:calcium ion binding"/>
    <property type="evidence" value="ECO:0007669"/>
    <property type="project" value="InterPro"/>
</dbReference>
<dbReference type="FunFam" id="2.10.25.10:FF:000038">
    <property type="entry name" value="Fibrillin 2"/>
    <property type="match status" value="2"/>
</dbReference>
<dbReference type="CDD" id="cd00054">
    <property type="entry name" value="EGF_CA"/>
    <property type="match status" value="3"/>
</dbReference>
<dbReference type="PROSITE" id="PS50026">
    <property type="entry name" value="EGF_3"/>
    <property type="match status" value="3"/>
</dbReference>
<protein>
    <submittedName>
        <fullName evidence="9">Hemicentin-2</fullName>
    </submittedName>
</protein>
<evidence type="ECO:0000256" key="1">
    <source>
        <dbReference type="ARBA" id="ARBA00022536"/>
    </source>
</evidence>
<dbReference type="GO" id="GO:0008201">
    <property type="term" value="F:heparin binding"/>
    <property type="evidence" value="ECO:0007669"/>
    <property type="project" value="TreeGrafter"/>
</dbReference>
<name>A0A3N0YA07_ANAGA</name>
<evidence type="ECO:0000256" key="3">
    <source>
        <dbReference type="ARBA" id="ARBA00022737"/>
    </source>
</evidence>
<dbReference type="InterPro" id="IPR000152">
    <property type="entry name" value="EGF-type_Asp/Asn_hydroxyl_site"/>
</dbReference>
<dbReference type="PANTHER" id="PTHR24042">
    <property type="entry name" value="NEL HOMOLOG"/>
    <property type="match status" value="1"/>
</dbReference>
<feature type="domain" description="EGF-like" evidence="8">
    <location>
        <begin position="65"/>
        <end position="104"/>
    </location>
</feature>
<feature type="domain" description="EGF-like" evidence="8">
    <location>
        <begin position="148"/>
        <end position="188"/>
    </location>
</feature>
<feature type="domain" description="EGF-like" evidence="8">
    <location>
        <begin position="107"/>
        <end position="147"/>
    </location>
</feature>
<dbReference type="PROSITE" id="PS01186">
    <property type="entry name" value="EGF_2"/>
    <property type="match status" value="2"/>
</dbReference>
<dbReference type="PANTHER" id="PTHR24042:SF5">
    <property type="entry name" value="EGF-LIKE CALCIUM-BINDING DOMAIN-CONTAINING PROTEIN"/>
    <property type="match status" value="1"/>
</dbReference>
<reference evidence="9 10" key="1">
    <citation type="submission" date="2018-10" db="EMBL/GenBank/DDBJ databases">
        <title>Genome assembly for a Yunnan-Guizhou Plateau 3E fish, Anabarilius grahami (Regan), and its evolutionary and genetic applications.</title>
        <authorList>
            <person name="Jiang W."/>
        </authorList>
    </citation>
    <scope>NUCLEOTIDE SEQUENCE [LARGE SCALE GENOMIC DNA]</scope>
    <source>
        <strain evidence="9">AG-KIZ</strain>
        <tissue evidence="9">Muscle</tissue>
    </source>
</reference>
<comment type="caution">
    <text evidence="6">Lacks conserved residue(s) required for the propagation of feature annotation.</text>
</comment>
<dbReference type="InterPro" id="IPR001881">
    <property type="entry name" value="EGF-like_Ca-bd_dom"/>
</dbReference>
<keyword evidence="3" id="KW-0677">Repeat</keyword>
<dbReference type="GO" id="GO:0030855">
    <property type="term" value="P:epithelial cell differentiation"/>
    <property type="evidence" value="ECO:0007669"/>
    <property type="project" value="UniProtKB-ARBA"/>
</dbReference>
<evidence type="ECO:0000256" key="5">
    <source>
        <dbReference type="ARBA" id="ARBA00023180"/>
    </source>
</evidence>
<feature type="chain" id="PRO_5018006725" evidence="7">
    <location>
        <begin position="26"/>
        <end position="204"/>
    </location>
</feature>
<dbReference type="InterPro" id="IPR000742">
    <property type="entry name" value="EGF"/>
</dbReference>
<dbReference type="PROSITE" id="PS01187">
    <property type="entry name" value="EGF_CA"/>
    <property type="match status" value="2"/>
</dbReference>
<keyword evidence="2 7" id="KW-0732">Signal</keyword>
<keyword evidence="4 6" id="KW-1015">Disulfide bond</keyword>
<dbReference type="Pfam" id="PF12947">
    <property type="entry name" value="EGF_3"/>
    <property type="match status" value="1"/>
</dbReference>
<gene>
    <name evidence="9" type="ORF">DPX16_5605</name>
</gene>
<evidence type="ECO:0000256" key="4">
    <source>
        <dbReference type="ARBA" id="ARBA00023157"/>
    </source>
</evidence>
<dbReference type="InterPro" id="IPR024731">
    <property type="entry name" value="NELL2-like_EGF"/>
</dbReference>
<dbReference type="GO" id="GO:0005615">
    <property type="term" value="C:extracellular space"/>
    <property type="evidence" value="ECO:0007669"/>
    <property type="project" value="TreeGrafter"/>
</dbReference>
<sequence length="204" mass="22486">MMFLCRMSFRLLSVLLMLFVTEALGTEGENEVLKHSDTQDATEQNEVTFTTGNLSDTSHKPLLPDIDECNFEESCRRELGNVCVNTEGSYTCVCQAGFREDRAACVDVDECVEEQRVCVGRGECENTLGSYRCVCQRGYRGNGTHCTDINECLTGDHGCDVNARCGNVIGSYFCQCHQGYSGDGHSCYGQCYGSMETDDDGDAE</sequence>
<feature type="signal peptide" evidence="7">
    <location>
        <begin position="1"/>
        <end position="25"/>
    </location>
</feature>
<dbReference type="InterPro" id="IPR049883">
    <property type="entry name" value="NOTCH1_EGF-like"/>
</dbReference>
<dbReference type="InterPro" id="IPR018097">
    <property type="entry name" value="EGF_Ca-bd_CS"/>
</dbReference>
<proteinExistence type="predicted"/>
<dbReference type="Gene3D" id="2.10.25.10">
    <property type="entry name" value="Laminin"/>
    <property type="match status" value="3"/>
</dbReference>
<keyword evidence="1 6" id="KW-0245">EGF-like domain</keyword>
<evidence type="ECO:0000313" key="10">
    <source>
        <dbReference type="Proteomes" id="UP000281406"/>
    </source>
</evidence>
<dbReference type="EMBL" id="RJVU01048958">
    <property type="protein sequence ID" value="ROL43052.1"/>
    <property type="molecule type" value="Genomic_DNA"/>
</dbReference>
<evidence type="ECO:0000259" key="8">
    <source>
        <dbReference type="PROSITE" id="PS50026"/>
    </source>
</evidence>
<accession>A0A3N0YA07</accession>
<dbReference type="SMART" id="SM00181">
    <property type="entry name" value="EGF"/>
    <property type="match status" value="3"/>
</dbReference>
<organism evidence="9 10">
    <name type="scientific">Anabarilius grahami</name>
    <name type="common">Kanglang fish</name>
    <name type="synonym">Barilius grahami</name>
    <dbReference type="NCBI Taxonomy" id="495550"/>
    <lineage>
        <taxon>Eukaryota</taxon>
        <taxon>Metazoa</taxon>
        <taxon>Chordata</taxon>
        <taxon>Craniata</taxon>
        <taxon>Vertebrata</taxon>
        <taxon>Euteleostomi</taxon>
        <taxon>Actinopterygii</taxon>
        <taxon>Neopterygii</taxon>
        <taxon>Teleostei</taxon>
        <taxon>Ostariophysi</taxon>
        <taxon>Cypriniformes</taxon>
        <taxon>Xenocyprididae</taxon>
        <taxon>Xenocypridinae</taxon>
        <taxon>Xenocypridinae incertae sedis</taxon>
        <taxon>Anabarilius</taxon>
    </lineage>
</organism>
<dbReference type="OrthoDB" id="10045365at2759"/>
<dbReference type="Pfam" id="PF07645">
    <property type="entry name" value="EGF_CA"/>
    <property type="match status" value="2"/>
</dbReference>
<evidence type="ECO:0000256" key="7">
    <source>
        <dbReference type="SAM" id="SignalP"/>
    </source>
</evidence>
<comment type="caution">
    <text evidence="9">The sequence shown here is derived from an EMBL/GenBank/DDBJ whole genome shotgun (WGS) entry which is preliminary data.</text>
</comment>
<dbReference type="Proteomes" id="UP000281406">
    <property type="component" value="Unassembled WGS sequence"/>
</dbReference>